<accession>A0ABT1B075</accession>
<proteinExistence type="predicted"/>
<keyword evidence="3" id="KW-1185">Reference proteome</keyword>
<dbReference type="SUPFAM" id="SSF56935">
    <property type="entry name" value="Porins"/>
    <property type="match status" value="1"/>
</dbReference>
<comment type="caution">
    <text evidence="2">The sequence shown here is derived from an EMBL/GenBank/DDBJ whole genome shotgun (WGS) entry which is preliminary data.</text>
</comment>
<feature type="signal peptide" evidence="1">
    <location>
        <begin position="1"/>
        <end position="19"/>
    </location>
</feature>
<evidence type="ECO:0000313" key="2">
    <source>
        <dbReference type="EMBL" id="MCO5725695.1"/>
    </source>
</evidence>
<reference evidence="2 3" key="1">
    <citation type="submission" date="2022-06" db="EMBL/GenBank/DDBJ databases">
        <authorList>
            <person name="Xuan X."/>
        </authorList>
    </citation>
    <scope>NUCLEOTIDE SEQUENCE [LARGE SCALE GENOMIC DNA]</scope>
    <source>
        <strain evidence="2 3">2V75</strain>
    </source>
</reference>
<gene>
    <name evidence="2" type="ORF">NG653_12580</name>
</gene>
<dbReference type="Gene3D" id="2.40.160.60">
    <property type="entry name" value="Outer membrane protein transport protein (OMPP1/FadL/TodX)"/>
    <property type="match status" value="1"/>
</dbReference>
<protein>
    <submittedName>
        <fullName evidence="2">Outer membrane protein transport protein</fullName>
    </submittedName>
</protein>
<evidence type="ECO:0000256" key="1">
    <source>
        <dbReference type="SAM" id="SignalP"/>
    </source>
</evidence>
<feature type="chain" id="PRO_5045051997" evidence="1">
    <location>
        <begin position="20"/>
        <end position="421"/>
    </location>
</feature>
<sequence>MVKKLIAAILCFATYGVSAQNGTVSPYSFFGIGDLKSVRTVDNQMMGGLGIYTDSIHIHLNNPASLGKLGLTAYSAAFSHKELRLETFTEEQNSSVSNLEYLAVALPIKSQQAAIGFGLKPFSSIGYSLVNETTDSQGSLVTSEFNGRGGLNQVYLSAGFRVLPDLHVGATVNYFFGNLETARLQLVEDVVFGTQDLRQSEVSGFDFNYGLTYTPSFGKHTLFTSLRVNTRGNLVSKNNQQIGSVVASTLRPIEVIEVDLDRLNLRNTEIKIPTTTSIGLGYGQDKRWFVGAEYSFQKYSDFVNTFLEQDNTEYEDASSYALGGFFIPDYNSFDSFFNRVVYRAGVRLDNTGLVVNDKPLENFGITFGLGLPISADFSNLNIGFELGRRGTTMNDLVRESYFKVSVGLAFNARWFLKRQIN</sequence>
<keyword evidence="1" id="KW-0732">Signal</keyword>
<name>A0ABT1B075_9FLAO</name>
<evidence type="ECO:0000313" key="3">
    <source>
        <dbReference type="Proteomes" id="UP001206312"/>
    </source>
</evidence>
<dbReference type="Proteomes" id="UP001206312">
    <property type="component" value="Unassembled WGS sequence"/>
</dbReference>
<dbReference type="EMBL" id="JAMXIB010000012">
    <property type="protein sequence ID" value="MCO5725695.1"/>
    <property type="molecule type" value="Genomic_DNA"/>
</dbReference>
<dbReference type="RefSeq" id="WP_252742067.1">
    <property type="nucleotide sequence ID" value="NZ_JAMXIB010000012.1"/>
</dbReference>
<organism evidence="2 3">
    <name type="scientific">Robiginitalea marina</name>
    <dbReference type="NCBI Taxonomy" id="2954105"/>
    <lineage>
        <taxon>Bacteria</taxon>
        <taxon>Pseudomonadati</taxon>
        <taxon>Bacteroidota</taxon>
        <taxon>Flavobacteriia</taxon>
        <taxon>Flavobacteriales</taxon>
        <taxon>Flavobacteriaceae</taxon>
        <taxon>Robiginitalea</taxon>
    </lineage>
</organism>